<dbReference type="InterPro" id="IPR014721">
    <property type="entry name" value="Ribsml_uS5_D2-typ_fold_subgr"/>
</dbReference>
<evidence type="ECO:0000256" key="7">
    <source>
        <dbReference type="ARBA" id="ARBA00039318"/>
    </source>
</evidence>
<dbReference type="GO" id="GO:0005763">
    <property type="term" value="C:mitochondrial small ribosomal subunit"/>
    <property type="evidence" value="ECO:0007669"/>
    <property type="project" value="TreeGrafter"/>
</dbReference>
<dbReference type="FunFam" id="3.30.230.10:FF:000035">
    <property type="entry name" value="28S ribosomal protein S9, mitochondrial"/>
    <property type="match status" value="1"/>
</dbReference>
<comment type="subcellular location">
    <subcellularLocation>
        <location evidence="1">Mitochondrion</location>
    </subcellularLocation>
</comment>
<evidence type="ECO:0000256" key="3">
    <source>
        <dbReference type="ARBA" id="ARBA00022946"/>
    </source>
</evidence>
<dbReference type="Gene3D" id="3.30.230.10">
    <property type="match status" value="1"/>
</dbReference>
<evidence type="ECO:0000313" key="10">
    <source>
        <dbReference type="EMBL" id="JAT06760.1"/>
    </source>
</evidence>
<dbReference type="GO" id="GO:0005743">
    <property type="term" value="C:mitochondrial inner membrane"/>
    <property type="evidence" value="ECO:0007669"/>
    <property type="project" value="UniProtKB-ARBA"/>
</dbReference>
<evidence type="ECO:0000256" key="5">
    <source>
        <dbReference type="ARBA" id="ARBA00023128"/>
    </source>
</evidence>
<evidence type="ECO:0000256" key="6">
    <source>
        <dbReference type="ARBA" id="ARBA00023274"/>
    </source>
</evidence>
<protein>
    <recommendedName>
        <fullName evidence="7">Small ribosomal subunit protein uS9m</fullName>
    </recommendedName>
    <alternativeName>
        <fullName evidence="8">28S ribosomal protein S9, mitochondrial</fullName>
    </alternativeName>
</protein>
<dbReference type="InterPro" id="IPR020568">
    <property type="entry name" value="Ribosomal_Su5_D2-typ_SF"/>
</dbReference>
<gene>
    <name evidence="10" type="ORF">g.14103</name>
</gene>
<keyword evidence="5" id="KW-0496">Mitochondrion</keyword>
<organism evidence="10">
    <name type="scientific">Homalodisca liturata</name>
    <dbReference type="NCBI Taxonomy" id="320908"/>
    <lineage>
        <taxon>Eukaryota</taxon>
        <taxon>Metazoa</taxon>
        <taxon>Ecdysozoa</taxon>
        <taxon>Arthropoda</taxon>
        <taxon>Hexapoda</taxon>
        <taxon>Insecta</taxon>
        <taxon>Pterygota</taxon>
        <taxon>Neoptera</taxon>
        <taxon>Paraneoptera</taxon>
        <taxon>Hemiptera</taxon>
        <taxon>Auchenorrhyncha</taxon>
        <taxon>Membracoidea</taxon>
        <taxon>Cicadellidae</taxon>
        <taxon>Cicadellinae</taxon>
        <taxon>Proconiini</taxon>
        <taxon>Homalodisca</taxon>
    </lineage>
</organism>
<accession>A0A1B6K5N3</accession>
<evidence type="ECO:0000256" key="4">
    <source>
        <dbReference type="ARBA" id="ARBA00022980"/>
    </source>
</evidence>
<dbReference type="Pfam" id="PF00380">
    <property type="entry name" value="Ribosomal_S9"/>
    <property type="match status" value="1"/>
</dbReference>
<evidence type="ECO:0000256" key="8">
    <source>
        <dbReference type="ARBA" id="ARBA00076042"/>
    </source>
</evidence>
<sequence>MFIVRNNLLHPGKVIYNLSLVSVFEDSLTNSFRRLCTTKHLRDEENIDKMVEYGIKEEKTSKAMRAYLERSQAYNRFMAQEQEEYRTGKRHLANIMGKDAETFTQSDVNEAIEYLFPSGLFVKKTRPFLKPPEEVHPPKKEAEFDETGRPFHFLFYTGKPNFYEYLHKIVTTMKELNIFEDTMIRKQQKPDPALALTIERSHWLPKEQFERKFIEEITIYEYRQLIAALERLASHPFSYRVKDIITDAQVTFTKHLNVDTIPKPELQEDGREFVTYNDARRKSAHANVTVRSPGTGLININGHDLSYFSDIQAREQLLFPLHFSGKLNTVDVEASVYGGGVTGQSGAIRFGISMALRSFVSPTMVEQMRIAGLLTQDRRRRERKKPGQEKARRKFTWKKR</sequence>
<proteinExistence type="inferred from homology"/>
<dbReference type="SUPFAM" id="SSF54211">
    <property type="entry name" value="Ribosomal protein S5 domain 2-like"/>
    <property type="match status" value="1"/>
</dbReference>
<dbReference type="GO" id="GO:0003735">
    <property type="term" value="F:structural constituent of ribosome"/>
    <property type="evidence" value="ECO:0007669"/>
    <property type="project" value="InterPro"/>
</dbReference>
<reference evidence="10" key="1">
    <citation type="submission" date="2015-11" db="EMBL/GenBank/DDBJ databases">
        <title>De novo transcriptome assembly of four potential Pierce s Disease insect vectors from Arizona vineyards.</title>
        <authorList>
            <person name="Tassone E.E."/>
        </authorList>
    </citation>
    <scope>NUCLEOTIDE SEQUENCE</scope>
</reference>
<dbReference type="AlphaFoldDB" id="A0A1B6K5N3"/>
<dbReference type="PANTHER" id="PTHR21569:SF1">
    <property type="entry name" value="SMALL RIBOSOMAL SUBUNIT PROTEIN US9M"/>
    <property type="match status" value="1"/>
</dbReference>
<feature type="region of interest" description="Disordered" evidence="9">
    <location>
        <begin position="378"/>
        <end position="400"/>
    </location>
</feature>
<dbReference type="GO" id="GO:0006412">
    <property type="term" value="P:translation"/>
    <property type="evidence" value="ECO:0007669"/>
    <property type="project" value="InterPro"/>
</dbReference>
<evidence type="ECO:0000256" key="2">
    <source>
        <dbReference type="ARBA" id="ARBA00005251"/>
    </source>
</evidence>
<keyword evidence="4" id="KW-0689">Ribosomal protein</keyword>
<dbReference type="EMBL" id="GECU01000947">
    <property type="protein sequence ID" value="JAT06760.1"/>
    <property type="molecule type" value="Transcribed_RNA"/>
</dbReference>
<dbReference type="PANTHER" id="PTHR21569">
    <property type="entry name" value="RIBOSOMAL PROTEIN S9"/>
    <property type="match status" value="1"/>
</dbReference>
<comment type="similarity">
    <text evidence="2">Belongs to the universal ribosomal protein uS9 family.</text>
</comment>
<evidence type="ECO:0000256" key="1">
    <source>
        <dbReference type="ARBA" id="ARBA00004173"/>
    </source>
</evidence>
<evidence type="ECO:0000256" key="9">
    <source>
        <dbReference type="SAM" id="MobiDB-lite"/>
    </source>
</evidence>
<keyword evidence="6" id="KW-0687">Ribonucleoprotein</keyword>
<feature type="compositionally biased region" description="Basic residues" evidence="9">
    <location>
        <begin position="391"/>
        <end position="400"/>
    </location>
</feature>
<name>A0A1B6K5N3_9HEMI</name>
<keyword evidence="3" id="KW-0809">Transit peptide</keyword>
<dbReference type="GO" id="GO:0003723">
    <property type="term" value="F:RNA binding"/>
    <property type="evidence" value="ECO:0007669"/>
    <property type="project" value="TreeGrafter"/>
</dbReference>
<dbReference type="InterPro" id="IPR000754">
    <property type="entry name" value="Ribosomal_uS9"/>
</dbReference>